<sequence>MENLTINENLKRFLNNKHEAGYNLNKYKSSKVESFKYKDGTQLICIPPNSTLEVGDDFRDTKGFLYVVTDVISSRPHRGVFDEESKRWTCYIVKSEKITI</sequence>
<accession>A0AAP3AQ82</accession>
<dbReference type="Proteomes" id="UP001207440">
    <property type="component" value="Unassembled WGS sequence"/>
</dbReference>
<gene>
    <name evidence="1" type="ORF">OKE68_10465</name>
</gene>
<dbReference type="EMBL" id="JAOZYT010000094">
    <property type="protein sequence ID" value="MCW0524734.1"/>
    <property type="molecule type" value="Genomic_DNA"/>
</dbReference>
<evidence type="ECO:0000313" key="1">
    <source>
        <dbReference type="EMBL" id="MCW0524734.1"/>
    </source>
</evidence>
<dbReference type="RefSeq" id="WP_214193827.1">
    <property type="nucleotide sequence ID" value="NZ_CP081925.1"/>
</dbReference>
<dbReference type="AlphaFoldDB" id="A0AAP3AQ82"/>
<name>A0AAP3AQ82_RIEAN</name>
<comment type="caution">
    <text evidence="1">The sequence shown here is derived from an EMBL/GenBank/DDBJ whole genome shotgun (WGS) entry which is preliminary data.</text>
</comment>
<reference evidence="1" key="1">
    <citation type="submission" date="2022-10" db="EMBL/GenBank/DDBJ databases">
        <title>Sifting through the core-genome to identify putative cross-protective antigens against Riemerella anatipestifer.</title>
        <authorList>
            <person name="Zheng X."/>
            <person name="Zhang W."/>
        </authorList>
    </citation>
    <scope>NUCLEOTIDE SEQUENCE</scope>
    <source>
        <strain evidence="1">ZWRA178</strain>
    </source>
</reference>
<proteinExistence type="predicted"/>
<evidence type="ECO:0000313" key="2">
    <source>
        <dbReference type="Proteomes" id="UP001207440"/>
    </source>
</evidence>
<organism evidence="1 2">
    <name type="scientific">Riemerella anatipestifer</name>
    <name type="common">Moraxella anatipestifer</name>
    <dbReference type="NCBI Taxonomy" id="34085"/>
    <lineage>
        <taxon>Bacteria</taxon>
        <taxon>Pseudomonadati</taxon>
        <taxon>Bacteroidota</taxon>
        <taxon>Flavobacteriia</taxon>
        <taxon>Flavobacteriales</taxon>
        <taxon>Weeksellaceae</taxon>
        <taxon>Riemerella</taxon>
    </lineage>
</organism>
<protein>
    <submittedName>
        <fullName evidence="1">Uncharacterized protein</fullName>
    </submittedName>
</protein>